<dbReference type="EMBL" id="UYIG01000112">
    <property type="protein sequence ID" value="VDG28311.1"/>
    <property type="molecule type" value="Genomic_DNA"/>
</dbReference>
<name>A0A660DY32_9LACO</name>
<evidence type="ECO:0000313" key="3">
    <source>
        <dbReference type="Proteomes" id="UP000289996"/>
    </source>
</evidence>
<evidence type="ECO:0000313" key="2">
    <source>
        <dbReference type="EMBL" id="VDG28311.1"/>
    </source>
</evidence>
<sequence length="299" mass="33359">MDFFQHQLQQWTDWQAVMTSTATFEPLVRQIYLSENDPFKALEPVQSDFAATFQVGGTQIAIFPPAVIAPTTRDRYQTERFSLARVKRLGLAAPLLRHAGFIFDRYQFYYVIYEPLMGVPLTNFKATAKPDVKQALGQQVGLMLTQLNGPVTSFNTMPTTTPSADDLWADFGTDFVTERQRFLAAHPVTPNQFVHGNLVGDNLVVMTGRIGLQHFETACQGPRELELVPLILDAFAGDSDFLHGLLASLGQLDLVEAVLFGLLWRADGPMWLDRLMPTAPTNLAAVRTALTKLIKESKE</sequence>
<dbReference type="OrthoDB" id="2932541at2"/>
<keyword evidence="3" id="KW-1185">Reference proteome</keyword>
<evidence type="ECO:0000259" key="1">
    <source>
        <dbReference type="Pfam" id="PF01636"/>
    </source>
</evidence>
<dbReference type="InterPro" id="IPR011009">
    <property type="entry name" value="Kinase-like_dom_sf"/>
</dbReference>
<feature type="domain" description="Aminoglycoside phosphotransferase" evidence="1">
    <location>
        <begin position="44"/>
        <end position="250"/>
    </location>
</feature>
<dbReference type="InterPro" id="IPR002575">
    <property type="entry name" value="Aminoglycoside_PTrfase"/>
</dbReference>
<reference evidence="2 3" key="1">
    <citation type="submission" date="2018-11" db="EMBL/GenBank/DDBJ databases">
        <authorList>
            <person name="Wuyts S."/>
        </authorList>
    </citation>
    <scope>NUCLEOTIDE SEQUENCE [LARGE SCALE GENOMIC DNA]</scope>
    <source>
        <strain evidence="2">Lactobacillus mudanjiangensis AMBF249</strain>
    </source>
</reference>
<dbReference type="Pfam" id="PF01636">
    <property type="entry name" value="APH"/>
    <property type="match status" value="1"/>
</dbReference>
<dbReference type="SUPFAM" id="SSF56112">
    <property type="entry name" value="Protein kinase-like (PK-like)"/>
    <property type="match status" value="1"/>
</dbReference>
<dbReference type="RefSeq" id="WP_130846568.1">
    <property type="nucleotide sequence ID" value="NZ_UYIE01000001.1"/>
</dbReference>
<dbReference type="AlphaFoldDB" id="A0A660DY32"/>
<proteinExistence type="predicted"/>
<accession>A0A660DY32</accession>
<organism evidence="2 3">
    <name type="scientific">Lactiplantibacillus mudanjiangensis</name>
    <dbReference type="NCBI Taxonomy" id="1296538"/>
    <lineage>
        <taxon>Bacteria</taxon>
        <taxon>Bacillati</taxon>
        <taxon>Bacillota</taxon>
        <taxon>Bacilli</taxon>
        <taxon>Lactobacillales</taxon>
        <taxon>Lactobacillaceae</taxon>
        <taxon>Lactiplantibacillus</taxon>
    </lineage>
</organism>
<protein>
    <recommendedName>
        <fullName evidence="1">Aminoglycoside phosphotransferase domain-containing protein</fullName>
    </recommendedName>
</protein>
<gene>
    <name evidence="2" type="ORF">MUDAN_MDHGFNIF_00503</name>
</gene>
<dbReference type="Proteomes" id="UP000289996">
    <property type="component" value="Unassembled WGS sequence"/>
</dbReference>